<comment type="caution">
    <text evidence="1">The sequence shown here is derived from an EMBL/GenBank/DDBJ whole genome shotgun (WGS) entry which is preliminary data.</text>
</comment>
<dbReference type="Proteomes" id="UP001642409">
    <property type="component" value="Unassembled WGS sequence"/>
</dbReference>
<name>A0ABP1H4R4_9EUKA</name>
<accession>A0ABP1H4R4</accession>
<keyword evidence="2" id="KW-1185">Reference proteome</keyword>
<protein>
    <submittedName>
        <fullName evidence="1">Hypothetical_protein</fullName>
    </submittedName>
</protein>
<organism evidence="1 2">
    <name type="scientific">Hexamita inflata</name>
    <dbReference type="NCBI Taxonomy" id="28002"/>
    <lineage>
        <taxon>Eukaryota</taxon>
        <taxon>Metamonada</taxon>
        <taxon>Diplomonadida</taxon>
        <taxon>Hexamitidae</taxon>
        <taxon>Hexamitinae</taxon>
        <taxon>Hexamita</taxon>
    </lineage>
</organism>
<dbReference type="EMBL" id="CAXDID020000013">
    <property type="protein sequence ID" value="CAL5981475.1"/>
    <property type="molecule type" value="Genomic_DNA"/>
</dbReference>
<reference evidence="1 2" key="1">
    <citation type="submission" date="2024-07" db="EMBL/GenBank/DDBJ databases">
        <authorList>
            <person name="Akdeniz Z."/>
        </authorList>
    </citation>
    <scope>NUCLEOTIDE SEQUENCE [LARGE SCALE GENOMIC DNA]</scope>
</reference>
<proteinExistence type="predicted"/>
<gene>
    <name evidence="1" type="ORF">HINF_LOCUS6674</name>
</gene>
<evidence type="ECO:0000313" key="1">
    <source>
        <dbReference type="EMBL" id="CAL5981475.1"/>
    </source>
</evidence>
<sequence length="251" mass="29615">MSRITEREFLTIASLVHGKLTQNYNDLTDQALVYNILMLTDAQYDSFWSMYSEYASLSIKFLQSLFQALSNNIFFATNRWSTCVQEASPLQTSLINLTASDNNFKFRKSVNRKQSPALVQYRQHFTSWLKSVLKITRDSDFDEMNDREICQFINTKIKLNEKTLFWKQVVELSDGKTSKQIQDYYHHTYQNVMFDKQLSISDKQTLRQLSAFWKDKKPTYVAGKFLEMSPGNTYFKHNITMYVINLRRAKE</sequence>
<evidence type="ECO:0000313" key="2">
    <source>
        <dbReference type="Proteomes" id="UP001642409"/>
    </source>
</evidence>